<dbReference type="InterPro" id="IPR010994">
    <property type="entry name" value="RuvA_2-like"/>
</dbReference>
<dbReference type="GO" id="GO:0003677">
    <property type="term" value="F:DNA binding"/>
    <property type="evidence" value="ECO:0007669"/>
    <property type="project" value="InterPro"/>
</dbReference>
<dbReference type="InterPro" id="IPR051675">
    <property type="entry name" value="Endo/Exo/Phosphatase_dom_1"/>
</dbReference>
<evidence type="ECO:0000313" key="3">
    <source>
        <dbReference type="EMBL" id="CAB3830836.1"/>
    </source>
</evidence>
<evidence type="ECO:0000259" key="2">
    <source>
        <dbReference type="SMART" id="SM00278"/>
    </source>
</evidence>
<feature type="domain" description="Helix-hairpin-helix DNA-binding motif class 1" evidence="2">
    <location>
        <begin position="62"/>
        <end position="81"/>
    </location>
</feature>
<feature type="domain" description="Helix-hairpin-helix DNA-binding motif class 1" evidence="2">
    <location>
        <begin position="93"/>
        <end position="112"/>
    </location>
</feature>
<dbReference type="PANTHER" id="PTHR21180:SF32">
    <property type="entry name" value="ENDONUCLEASE_EXONUCLEASE_PHOSPHATASE FAMILY DOMAIN-CONTAINING PROTEIN 1"/>
    <property type="match status" value="1"/>
</dbReference>
<dbReference type="PANTHER" id="PTHR21180">
    <property type="entry name" value="ENDONUCLEASE/EXONUCLEASE/PHOSPHATASE FAMILY DOMAIN-CONTAINING PROTEIN 1"/>
    <property type="match status" value="1"/>
</dbReference>
<dbReference type="SUPFAM" id="SSF47781">
    <property type="entry name" value="RuvA domain 2-like"/>
    <property type="match status" value="1"/>
</dbReference>
<dbReference type="SMART" id="SM00278">
    <property type="entry name" value="HhH1"/>
    <property type="match status" value="2"/>
</dbReference>
<dbReference type="InterPro" id="IPR003583">
    <property type="entry name" value="Hlx-hairpin-Hlx_DNA-bd_motif"/>
</dbReference>
<reference evidence="3 4" key="1">
    <citation type="submission" date="2020-04" db="EMBL/GenBank/DDBJ databases">
        <authorList>
            <person name="De Canck E."/>
        </authorList>
    </citation>
    <scope>NUCLEOTIDE SEQUENCE [LARGE SCALE GENOMIC DNA]</scope>
    <source>
        <strain evidence="3 4">LMG 3328</strain>
    </source>
</reference>
<evidence type="ECO:0000313" key="4">
    <source>
        <dbReference type="Proteomes" id="UP000494122"/>
    </source>
</evidence>
<accession>A0A6S7C497</accession>
<protein>
    <recommendedName>
        <fullName evidence="2">Helix-hairpin-helix DNA-binding motif class 1 domain-containing protein</fullName>
    </recommendedName>
</protein>
<dbReference type="Proteomes" id="UP000494122">
    <property type="component" value="Unassembled WGS sequence"/>
</dbReference>
<organism evidence="3 4">
    <name type="scientific">Achromobacter ruhlandii</name>
    <dbReference type="NCBI Taxonomy" id="72557"/>
    <lineage>
        <taxon>Bacteria</taxon>
        <taxon>Pseudomonadati</taxon>
        <taxon>Pseudomonadota</taxon>
        <taxon>Betaproteobacteria</taxon>
        <taxon>Burkholderiales</taxon>
        <taxon>Alcaligenaceae</taxon>
        <taxon>Achromobacter</taxon>
    </lineage>
</organism>
<name>A0A6S7C497_9BURK</name>
<dbReference type="AlphaFoldDB" id="A0A6S7C497"/>
<dbReference type="RefSeq" id="WP_081330326.1">
    <property type="nucleotide sequence ID" value="NZ_CADILE010000001.1"/>
</dbReference>
<dbReference type="Gene3D" id="1.10.150.280">
    <property type="entry name" value="AF1531-like domain"/>
    <property type="match status" value="1"/>
</dbReference>
<dbReference type="GO" id="GO:0006281">
    <property type="term" value="P:DNA repair"/>
    <property type="evidence" value="ECO:0007669"/>
    <property type="project" value="InterPro"/>
</dbReference>
<gene>
    <name evidence="3" type="ORF">LMG3328_00764</name>
</gene>
<sequence>MNPFLYSPIARRLPALPWRRSCAAVTGRCQPGLRRALGAALLAAGVAHTPAQALDLNDATAQQLEAIRGIGPRTAQMIVSERERAGRFESLQDLAERVRGISQKKAEALGAAGLTVGEAGSASKAADGVTKPAGARPVGHPPAAAAAVKPPVAAKAAGAARAGGPAAARPRP</sequence>
<proteinExistence type="predicted"/>
<evidence type="ECO:0000256" key="1">
    <source>
        <dbReference type="SAM" id="MobiDB-lite"/>
    </source>
</evidence>
<feature type="compositionally biased region" description="Low complexity" evidence="1">
    <location>
        <begin position="132"/>
        <end position="145"/>
    </location>
</feature>
<dbReference type="Pfam" id="PF12836">
    <property type="entry name" value="HHH_3"/>
    <property type="match status" value="1"/>
</dbReference>
<feature type="region of interest" description="Disordered" evidence="1">
    <location>
        <begin position="119"/>
        <end position="145"/>
    </location>
</feature>
<dbReference type="EMBL" id="CADILE010000001">
    <property type="protein sequence ID" value="CAB3830836.1"/>
    <property type="molecule type" value="Genomic_DNA"/>
</dbReference>